<accession>A0A6A5TU82</accession>
<proteinExistence type="predicted"/>
<dbReference type="Gene3D" id="3.40.630.30">
    <property type="match status" value="1"/>
</dbReference>
<dbReference type="OrthoDB" id="5343688at2759"/>
<evidence type="ECO:0000313" key="4">
    <source>
        <dbReference type="Proteomes" id="UP000800035"/>
    </source>
</evidence>
<keyword evidence="1" id="KW-0472">Membrane</keyword>
<dbReference type="SUPFAM" id="SSF55729">
    <property type="entry name" value="Acyl-CoA N-acyltransferases (Nat)"/>
    <property type="match status" value="1"/>
</dbReference>
<evidence type="ECO:0000256" key="1">
    <source>
        <dbReference type="SAM" id="Phobius"/>
    </source>
</evidence>
<protein>
    <recommendedName>
        <fullName evidence="2">N-acetyltransferase domain-containing protein</fullName>
    </recommendedName>
</protein>
<dbReference type="EMBL" id="ML976993">
    <property type="protein sequence ID" value="KAF1955988.1"/>
    <property type="molecule type" value="Genomic_DNA"/>
</dbReference>
<feature type="transmembrane region" description="Helical" evidence="1">
    <location>
        <begin position="174"/>
        <end position="196"/>
    </location>
</feature>
<dbReference type="AlphaFoldDB" id="A0A6A5TU82"/>
<dbReference type="Proteomes" id="UP000800035">
    <property type="component" value="Unassembled WGS sequence"/>
</dbReference>
<dbReference type="PROSITE" id="PS51186">
    <property type="entry name" value="GNAT"/>
    <property type="match status" value="1"/>
</dbReference>
<evidence type="ECO:0000313" key="3">
    <source>
        <dbReference type="EMBL" id="KAF1955988.1"/>
    </source>
</evidence>
<keyword evidence="1" id="KW-0812">Transmembrane</keyword>
<dbReference type="InterPro" id="IPR016181">
    <property type="entry name" value="Acyl_CoA_acyltransferase"/>
</dbReference>
<dbReference type="InterPro" id="IPR000182">
    <property type="entry name" value="GNAT_dom"/>
</dbReference>
<dbReference type="Pfam" id="PF00583">
    <property type="entry name" value="Acetyltransf_1"/>
    <property type="match status" value="1"/>
</dbReference>
<keyword evidence="1" id="KW-1133">Transmembrane helix</keyword>
<keyword evidence="4" id="KW-1185">Reference proteome</keyword>
<feature type="domain" description="N-acetyltransferase" evidence="2">
    <location>
        <begin position="204"/>
        <end position="370"/>
    </location>
</feature>
<feature type="transmembrane region" description="Helical" evidence="1">
    <location>
        <begin position="202"/>
        <end position="220"/>
    </location>
</feature>
<dbReference type="GO" id="GO:0016747">
    <property type="term" value="F:acyltransferase activity, transferring groups other than amino-acyl groups"/>
    <property type="evidence" value="ECO:0007669"/>
    <property type="project" value="InterPro"/>
</dbReference>
<name>A0A6A5TU82_9PLEO</name>
<reference evidence="3" key="1">
    <citation type="journal article" date="2020" name="Stud. Mycol.">
        <title>101 Dothideomycetes genomes: a test case for predicting lifestyles and emergence of pathogens.</title>
        <authorList>
            <person name="Haridas S."/>
            <person name="Albert R."/>
            <person name="Binder M."/>
            <person name="Bloem J."/>
            <person name="Labutti K."/>
            <person name="Salamov A."/>
            <person name="Andreopoulos B."/>
            <person name="Baker S."/>
            <person name="Barry K."/>
            <person name="Bills G."/>
            <person name="Bluhm B."/>
            <person name="Cannon C."/>
            <person name="Castanera R."/>
            <person name="Culley D."/>
            <person name="Daum C."/>
            <person name="Ezra D."/>
            <person name="Gonzalez J."/>
            <person name="Henrissat B."/>
            <person name="Kuo A."/>
            <person name="Liang C."/>
            <person name="Lipzen A."/>
            <person name="Lutzoni F."/>
            <person name="Magnuson J."/>
            <person name="Mondo S."/>
            <person name="Nolan M."/>
            <person name="Ohm R."/>
            <person name="Pangilinan J."/>
            <person name="Park H.-J."/>
            <person name="Ramirez L."/>
            <person name="Alfaro M."/>
            <person name="Sun H."/>
            <person name="Tritt A."/>
            <person name="Yoshinaga Y."/>
            <person name="Zwiers L.-H."/>
            <person name="Turgeon B."/>
            <person name="Goodwin S."/>
            <person name="Spatafora J."/>
            <person name="Crous P."/>
            <person name="Grigoriev I."/>
        </authorList>
    </citation>
    <scope>NUCLEOTIDE SEQUENCE</scope>
    <source>
        <strain evidence="3">CBS 675.92</strain>
    </source>
</reference>
<gene>
    <name evidence="3" type="ORF">CC80DRAFT_83106</name>
</gene>
<sequence length="370" mass="40319">MRRQIQPPSHLKVAPGLYGPPPQSRFLEVPVAAAAANHYASGSGMSGDKLIPAIPGFRTSAAFLTSLSANLRIDPDLPSPLGTPRTFCTPNNAFLPPPSPLAFSTIATHIPYPSPAEPIMSLTETPKTPVPAAPVDELPQLTTYTAETEDDCIDGLRLVADSVAQQRQTASKMLIYHPINLAIYALFIGILVKYLYTDPDSIYLLFTTLGGVTFSCLIAVRWATSRYIQLAEAINREWLGADRMIVVKWGEEIIGALVLGWADAEGGKKKGHAKRRRGKAVVRAWTVRYKYRGKGIGEGLLEEAVKVAGERGADGIVFGDEHANSKRVLPGLYNGFLDKQEARAEKALEKVADEKGNFRQRRSSPTWGSR</sequence>
<organism evidence="3 4">
    <name type="scientific">Byssothecium circinans</name>
    <dbReference type="NCBI Taxonomy" id="147558"/>
    <lineage>
        <taxon>Eukaryota</taxon>
        <taxon>Fungi</taxon>
        <taxon>Dikarya</taxon>
        <taxon>Ascomycota</taxon>
        <taxon>Pezizomycotina</taxon>
        <taxon>Dothideomycetes</taxon>
        <taxon>Pleosporomycetidae</taxon>
        <taxon>Pleosporales</taxon>
        <taxon>Massarineae</taxon>
        <taxon>Massarinaceae</taxon>
        <taxon>Byssothecium</taxon>
    </lineage>
</organism>
<evidence type="ECO:0000259" key="2">
    <source>
        <dbReference type="PROSITE" id="PS51186"/>
    </source>
</evidence>
<dbReference type="CDD" id="cd04301">
    <property type="entry name" value="NAT_SF"/>
    <property type="match status" value="1"/>
</dbReference>